<organism evidence="1">
    <name type="scientific">uncultured Sphingomonadaceae bacterium</name>
    <dbReference type="NCBI Taxonomy" id="169976"/>
    <lineage>
        <taxon>Bacteria</taxon>
        <taxon>Pseudomonadati</taxon>
        <taxon>Pseudomonadota</taxon>
        <taxon>Alphaproteobacteria</taxon>
        <taxon>Sphingomonadales</taxon>
        <taxon>Sphingomonadaceae</taxon>
        <taxon>environmental samples</taxon>
    </lineage>
</organism>
<accession>A0A6J4U1K4</accession>
<evidence type="ECO:0000313" key="1">
    <source>
        <dbReference type="EMBL" id="CAA9537602.1"/>
    </source>
</evidence>
<protein>
    <submittedName>
        <fullName evidence="1">Uncharacterized protein</fullName>
    </submittedName>
</protein>
<proteinExistence type="predicted"/>
<feature type="non-terminal residue" evidence="1">
    <location>
        <position position="58"/>
    </location>
</feature>
<sequence>EHSMPFWSSPAFFEFDHSPSGRVCELVRIVREAARTAPERTLGRIRTAVRGQGPHHRL</sequence>
<dbReference type="AlphaFoldDB" id="A0A6J4U1K4"/>
<feature type="non-terminal residue" evidence="1">
    <location>
        <position position="1"/>
    </location>
</feature>
<reference evidence="1" key="1">
    <citation type="submission" date="2020-02" db="EMBL/GenBank/DDBJ databases">
        <authorList>
            <person name="Meier V. D."/>
        </authorList>
    </citation>
    <scope>NUCLEOTIDE SEQUENCE</scope>
    <source>
        <strain evidence="1">AVDCRST_MAG91</strain>
    </source>
</reference>
<gene>
    <name evidence="1" type="ORF">AVDCRST_MAG91-3528</name>
</gene>
<name>A0A6J4U1K4_9SPHN</name>
<dbReference type="EMBL" id="CADCVX010000612">
    <property type="protein sequence ID" value="CAA9537602.1"/>
    <property type="molecule type" value="Genomic_DNA"/>
</dbReference>